<dbReference type="InterPro" id="IPR011989">
    <property type="entry name" value="ARM-like"/>
</dbReference>
<feature type="repeat" description="WD" evidence="6">
    <location>
        <begin position="48"/>
        <end position="88"/>
    </location>
</feature>
<evidence type="ECO:0000256" key="6">
    <source>
        <dbReference type="PROSITE-ProRule" id="PRU00221"/>
    </source>
</evidence>
<dbReference type="InterPro" id="IPR016024">
    <property type="entry name" value="ARM-type_fold"/>
</dbReference>
<name>A0A1B6GB58_9HEMI</name>
<organism evidence="9">
    <name type="scientific">Cuerna arida</name>
    <dbReference type="NCBI Taxonomy" id="1464854"/>
    <lineage>
        <taxon>Eukaryota</taxon>
        <taxon>Metazoa</taxon>
        <taxon>Ecdysozoa</taxon>
        <taxon>Arthropoda</taxon>
        <taxon>Hexapoda</taxon>
        <taxon>Insecta</taxon>
        <taxon>Pterygota</taxon>
        <taxon>Neoptera</taxon>
        <taxon>Paraneoptera</taxon>
        <taxon>Hemiptera</taxon>
        <taxon>Auchenorrhyncha</taxon>
        <taxon>Membracoidea</taxon>
        <taxon>Cicadellidae</taxon>
        <taxon>Cicadellinae</taxon>
        <taxon>Proconiini</taxon>
        <taxon>Cuerna</taxon>
    </lineage>
</organism>
<dbReference type="GO" id="GO:0005634">
    <property type="term" value="C:nucleus"/>
    <property type="evidence" value="ECO:0007669"/>
    <property type="project" value="TreeGrafter"/>
</dbReference>
<dbReference type="Pfam" id="PF00400">
    <property type="entry name" value="WD40"/>
    <property type="match status" value="3"/>
</dbReference>
<dbReference type="PROSITE" id="PS51396">
    <property type="entry name" value="PUL"/>
    <property type="match status" value="1"/>
</dbReference>
<evidence type="ECO:0000256" key="1">
    <source>
        <dbReference type="ARBA" id="ARBA00004496"/>
    </source>
</evidence>
<feature type="domain" description="PFU" evidence="7">
    <location>
        <begin position="224"/>
        <end position="319"/>
    </location>
</feature>
<dbReference type="Gene3D" id="2.130.10.10">
    <property type="entry name" value="YVTN repeat-like/Quinoprotein amine dehydrogenase"/>
    <property type="match status" value="1"/>
</dbReference>
<evidence type="ECO:0000256" key="5">
    <source>
        <dbReference type="ARBA" id="ARBA00022737"/>
    </source>
</evidence>
<evidence type="ECO:0000259" key="7">
    <source>
        <dbReference type="PROSITE" id="PS51394"/>
    </source>
</evidence>
<keyword evidence="3" id="KW-0963">Cytoplasm</keyword>
<dbReference type="GO" id="GO:0043161">
    <property type="term" value="P:proteasome-mediated ubiquitin-dependent protein catabolic process"/>
    <property type="evidence" value="ECO:0007669"/>
    <property type="project" value="TreeGrafter"/>
</dbReference>
<evidence type="ECO:0000256" key="4">
    <source>
        <dbReference type="ARBA" id="ARBA00022574"/>
    </source>
</evidence>
<gene>
    <name evidence="9" type="ORF">g.36032</name>
</gene>
<dbReference type="InterPro" id="IPR015943">
    <property type="entry name" value="WD40/YVTN_repeat-like_dom_sf"/>
</dbReference>
<evidence type="ECO:0000313" key="9">
    <source>
        <dbReference type="EMBL" id="JAS59652.1"/>
    </source>
</evidence>
<comment type="similarity">
    <text evidence="2">Belongs to the WD repeat PLAP family.</text>
</comment>
<evidence type="ECO:0000256" key="3">
    <source>
        <dbReference type="ARBA" id="ARBA00022490"/>
    </source>
</evidence>
<accession>A0A1B6GB58</accession>
<evidence type="ECO:0008006" key="10">
    <source>
        <dbReference type="Google" id="ProtNLM"/>
    </source>
</evidence>
<dbReference type="PROSITE" id="PS51394">
    <property type="entry name" value="PFU"/>
    <property type="match status" value="1"/>
</dbReference>
<dbReference type="GO" id="GO:0005737">
    <property type="term" value="C:cytoplasm"/>
    <property type="evidence" value="ECO:0007669"/>
    <property type="project" value="UniProtKB-SubCell"/>
</dbReference>
<dbReference type="InterPro" id="IPR036322">
    <property type="entry name" value="WD40_repeat_dom_sf"/>
</dbReference>
<dbReference type="PANTHER" id="PTHR19849:SF0">
    <property type="entry name" value="PHOSPHOLIPASE A-2-ACTIVATING PROTEIN"/>
    <property type="match status" value="1"/>
</dbReference>
<dbReference type="Pfam" id="PF08324">
    <property type="entry name" value="PUL"/>
    <property type="match status" value="1"/>
</dbReference>
<dbReference type="InterPro" id="IPR001680">
    <property type="entry name" value="WD40_rpt"/>
</dbReference>
<feature type="repeat" description="WD" evidence="6">
    <location>
        <begin position="89"/>
        <end position="128"/>
    </location>
</feature>
<reference evidence="9" key="1">
    <citation type="submission" date="2015-11" db="EMBL/GenBank/DDBJ databases">
        <title>De novo transcriptome assembly of four potential Pierce s Disease insect vectors from Arizona vineyards.</title>
        <authorList>
            <person name="Tassone E.E."/>
        </authorList>
    </citation>
    <scope>NUCLEOTIDE SEQUENCE</scope>
</reference>
<sequence>EQECVLTLTGHELTIWRVLQMANGTIVTGSADKTIRVYSPDGTYLRTLTGHKDCVRDLAAESAVELLSCANDATIRKWNVDTGESLEVYFGHKHYIYSLVASGGLMVSGGEDRAVRVWTGKESEEITLPVQSVWAVARLPNGDIVTGTNDGVVRVFSADPDRQADQATLASFQDDIANFGKADEQEIGGVKVSDLPGPEALYEPGRSDGQTKMVREGAKVVCYSWSAANGEWNKIGDVMGAQAAPGKTIYNGKEYDFVFSVDIEDGKPPLKLPYNRGDDPWLAAQQFIHRNFLSQQFLEQVANFIITNSKDDSSTPPVTGAVDPFTGGARYIPGGGAASGAGVNGTDPFTGGTRYVPGSGPPTQGSGMSTTDPFTGGTRYVPNGTPAASPSNLFPQTSYLRFDQGNLQPIQDKLIELNQRQPDNVSQDDLLAVVKLGNLGAAADSAALTTLRRLLNWPPEVVFPVLDVTRLALRNSAINDSLCAEPQGAELMSVLENHLSSTGLPTNQMLALRVTCNMMSHPRGEALVISKRHFLLAAVRQLATSKANKTLQIALATLLLNLSVAVLRVNDVLCQHEVVASLSLVLPWLPEPEAVLRGLVALGTLLQHSGSLHSEVTPETLERLRTCQTAASDPTQAKVANCARQILNLLKLQ</sequence>
<evidence type="ECO:0000256" key="2">
    <source>
        <dbReference type="ARBA" id="ARBA00008495"/>
    </source>
</evidence>
<proteinExistence type="inferred from homology"/>
<dbReference type="SUPFAM" id="SSF48371">
    <property type="entry name" value="ARM repeat"/>
    <property type="match status" value="1"/>
</dbReference>
<dbReference type="InterPro" id="IPR015155">
    <property type="entry name" value="PFU"/>
</dbReference>
<dbReference type="PANTHER" id="PTHR19849">
    <property type="entry name" value="PHOSPHOLIPASE A-2-ACTIVATING PROTEIN"/>
    <property type="match status" value="1"/>
</dbReference>
<comment type="subcellular location">
    <subcellularLocation>
        <location evidence="1">Cytoplasm</location>
    </subcellularLocation>
</comment>
<dbReference type="InterPro" id="IPR013535">
    <property type="entry name" value="PUL_dom"/>
</dbReference>
<dbReference type="Pfam" id="PF09070">
    <property type="entry name" value="PFU"/>
    <property type="match status" value="1"/>
</dbReference>
<feature type="domain" description="PUL" evidence="8">
    <location>
        <begin position="392"/>
        <end position="649"/>
    </location>
</feature>
<dbReference type="SUPFAM" id="SSF50978">
    <property type="entry name" value="WD40 repeat-like"/>
    <property type="match status" value="1"/>
</dbReference>
<dbReference type="PROSITE" id="PS50082">
    <property type="entry name" value="WD_REPEATS_2"/>
    <property type="match status" value="2"/>
</dbReference>
<dbReference type="EMBL" id="GECZ01010117">
    <property type="protein sequence ID" value="JAS59652.1"/>
    <property type="molecule type" value="Transcribed_RNA"/>
</dbReference>
<keyword evidence="4 6" id="KW-0853">WD repeat</keyword>
<dbReference type="SMART" id="SM00320">
    <property type="entry name" value="WD40"/>
    <property type="match status" value="4"/>
</dbReference>
<dbReference type="GO" id="GO:0010992">
    <property type="term" value="P:ubiquitin recycling"/>
    <property type="evidence" value="ECO:0007669"/>
    <property type="project" value="TreeGrafter"/>
</dbReference>
<dbReference type="AlphaFoldDB" id="A0A1B6GB58"/>
<dbReference type="InterPro" id="IPR038122">
    <property type="entry name" value="PFU_sf"/>
</dbReference>
<protein>
    <recommendedName>
        <fullName evidence="10">Phospholipase A-2-activating protein</fullName>
    </recommendedName>
</protein>
<dbReference type="Gene3D" id="3.10.20.870">
    <property type="entry name" value="PFU (PLAA family ubiquitin binding), C-terminal domain"/>
    <property type="match status" value="1"/>
</dbReference>
<feature type="non-terminal residue" evidence="9">
    <location>
        <position position="1"/>
    </location>
</feature>
<dbReference type="GO" id="GO:0043130">
    <property type="term" value="F:ubiquitin binding"/>
    <property type="evidence" value="ECO:0007669"/>
    <property type="project" value="TreeGrafter"/>
</dbReference>
<evidence type="ECO:0000259" key="8">
    <source>
        <dbReference type="PROSITE" id="PS51396"/>
    </source>
</evidence>
<keyword evidence="5" id="KW-0677">Repeat</keyword>
<dbReference type="Gene3D" id="1.25.10.10">
    <property type="entry name" value="Leucine-rich Repeat Variant"/>
    <property type="match status" value="1"/>
</dbReference>